<protein>
    <submittedName>
        <fullName evidence="2">Uncharacterized protein</fullName>
    </submittedName>
</protein>
<name>A0A3Q7GK20_SOLLC</name>
<dbReference type="Proteomes" id="UP000004994">
    <property type="component" value="Chromosome 5"/>
</dbReference>
<sequence>MFFINSLKAKLLETKLVHLKMVVYSNKYLSFSLAKRYDESKGSATSGQAKRRRKTNVFEGND</sequence>
<proteinExistence type="predicted"/>
<dbReference type="InParanoid" id="A0A3Q7GK20"/>
<accession>A0A3Q7GK20</accession>
<dbReference type="Gramene" id="Solyc05g041117.1.1">
    <property type="protein sequence ID" value="Solyc05g041117.1.1"/>
    <property type="gene ID" value="Solyc05g041117.1"/>
</dbReference>
<evidence type="ECO:0000256" key="1">
    <source>
        <dbReference type="SAM" id="MobiDB-lite"/>
    </source>
</evidence>
<dbReference type="AlphaFoldDB" id="A0A3Q7GK20"/>
<dbReference type="EnsemblPlants" id="Solyc05g041117.1.1">
    <property type="protein sequence ID" value="Solyc05g041117.1.1"/>
    <property type="gene ID" value="Solyc05g041117.1"/>
</dbReference>
<evidence type="ECO:0000313" key="3">
    <source>
        <dbReference type="Proteomes" id="UP000004994"/>
    </source>
</evidence>
<feature type="region of interest" description="Disordered" evidence="1">
    <location>
        <begin position="39"/>
        <end position="62"/>
    </location>
</feature>
<keyword evidence="3" id="KW-1185">Reference proteome</keyword>
<reference evidence="2" key="1">
    <citation type="journal article" date="2012" name="Nature">
        <title>The tomato genome sequence provides insights into fleshy fruit evolution.</title>
        <authorList>
            <consortium name="Tomato Genome Consortium"/>
        </authorList>
    </citation>
    <scope>NUCLEOTIDE SEQUENCE [LARGE SCALE GENOMIC DNA]</scope>
    <source>
        <strain evidence="2">cv. Heinz 1706</strain>
    </source>
</reference>
<reference evidence="2" key="2">
    <citation type="submission" date="2019-01" db="UniProtKB">
        <authorList>
            <consortium name="EnsemblPlants"/>
        </authorList>
    </citation>
    <scope>IDENTIFICATION</scope>
    <source>
        <strain evidence="2">cv. Heinz 1706</strain>
    </source>
</reference>
<evidence type="ECO:0000313" key="2">
    <source>
        <dbReference type="EnsemblPlants" id="Solyc05g041117.1.1"/>
    </source>
</evidence>
<organism evidence="2">
    <name type="scientific">Solanum lycopersicum</name>
    <name type="common">Tomato</name>
    <name type="synonym">Lycopersicon esculentum</name>
    <dbReference type="NCBI Taxonomy" id="4081"/>
    <lineage>
        <taxon>Eukaryota</taxon>
        <taxon>Viridiplantae</taxon>
        <taxon>Streptophyta</taxon>
        <taxon>Embryophyta</taxon>
        <taxon>Tracheophyta</taxon>
        <taxon>Spermatophyta</taxon>
        <taxon>Magnoliopsida</taxon>
        <taxon>eudicotyledons</taxon>
        <taxon>Gunneridae</taxon>
        <taxon>Pentapetalae</taxon>
        <taxon>asterids</taxon>
        <taxon>lamiids</taxon>
        <taxon>Solanales</taxon>
        <taxon>Solanaceae</taxon>
        <taxon>Solanoideae</taxon>
        <taxon>Solaneae</taxon>
        <taxon>Solanum</taxon>
        <taxon>Solanum subgen. Lycopersicon</taxon>
    </lineage>
</organism>